<dbReference type="Pfam" id="PF19054">
    <property type="entry name" value="DUF5753"/>
    <property type="match status" value="1"/>
</dbReference>
<dbReference type="CDD" id="cd00093">
    <property type="entry name" value="HTH_XRE"/>
    <property type="match status" value="1"/>
</dbReference>
<dbReference type="EMBL" id="CP142149">
    <property type="protein sequence ID" value="WSE32271.1"/>
    <property type="molecule type" value="Genomic_DNA"/>
</dbReference>
<name>A0ABZ1IDW2_9PSEU</name>
<dbReference type="Proteomes" id="UP001330812">
    <property type="component" value="Chromosome"/>
</dbReference>
<dbReference type="InterPro" id="IPR043917">
    <property type="entry name" value="DUF5753"/>
</dbReference>
<reference evidence="2 3" key="1">
    <citation type="journal article" date="2015" name="Int. J. Syst. Evol. Microbiol.">
        <title>Amycolatopsis rhabdoformis sp. nov., an actinomycete isolated from a tropical forest soil.</title>
        <authorList>
            <person name="Souza W.R."/>
            <person name="Silva R.E."/>
            <person name="Goodfellow M."/>
            <person name="Busarakam K."/>
            <person name="Figueiro F.S."/>
            <person name="Ferreira D."/>
            <person name="Rodrigues-Filho E."/>
            <person name="Moraes L.A.B."/>
            <person name="Zucchi T.D."/>
        </authorList>
    </citation>
    <scope>NUCLEOTIDE SEQUENCE [LARGE SCALE GENOMIC DNA]</scope>
    <source>
        <strain evidence="2 3">NCIMB 14900</strain>
    </source>
</reference>
<protein>
    <submittedName>
        <fullName evidence="2">Scr1 family TA system antitoxin-like transcriptional regulator</fullName>
    </submittedName>
</protein>
<evidence type="ECO:0000259" key="1">
    <source>
        <dbReference type="PROSITE" id="PS50943"/>
    </source>
</evidence>
<dbReference type="InterPro" id="IPR001387">
    <property type="entry name" value="Cro/C1-type_HTH"/>
</dbReference>
<evidence type="ECO:0000313" key="3">
    <source>
        <dbReference type="Proteomes" id="UP001330812"/>
    </source>
</evidence>
<gene>
    <name evidence="2" type="ORF">VSH64_09135</name>
</gene>
<accession>A0ABZ1IDW2</accession>
<dbReference type="InterPro" id="IPR010982">
    <property type="entry name" value="Lambda_DNA-bd_dom_sf"/>
</dbReference>
<dbReference type="Gene3D" id="1.10.260.40">
    <property type="entry name" value="lambda repressor-like DNA-binding domains"/>
    <property type="match status" value="1"/>
</dbReference>
<dbReference type="SMART" id="SM00530">
    <property type="entry name" value="HTH_XRE"/>
    <property type="match status" value="1"/>
</dbReference>
<dbReference type="Pfam" id="PF13560">
    <property type="entry name" value="HTH_31"/>
    <property type="match status" value="1"/>
</dbReference>
<proteinExistence type="predicted"/>
<dbReference type="PROSITE" id="PS50943">
    <property type="entry name" value="HTH_CROC1"/>
    <property type="match status" value="1"/>
</dbReference>
<sequence>MRGTPTITPRIRILAATLRAARQDAHFGLRELARRLDINPSLLAHWERGTRTPTSGDVAQILGALGVPRDHKRHILNLAHGTTDSAWIIPGPHVTPDHFAADAAHQASATSVTVWSPLMVPALMQIRDYARAVGANEATVSETSSRSATEFTACRQPAPMTSAVPTEVFVGAAALQDTINNDETMLRQVRFLSDVSAVTQSVLVRVVPSAAGPHPGLAGPFTLFAMDDGSSVARIETYGATIHLVDDHALYQDSVTKLAAVALSVDDSANFIDACIAERDALVQEHTRYDTVCDLDDVCAQLGSA</sequence>
<dbReference type="SUPFAM" id="SSF47413">
    <property type="entry name" value="lambda repressor-like DNA-binding domains"/>
    <property type="match status" value="1"/>
</dbReference>
<feature type="domain" description="HTH cro/C1-type" evidence="1">
    <location>
        <begin position="18"/>
        <end position="72"/>
    </location>
</feature>
<evidence type="ECO:0000313" key="2">
    <source>
        <dbReference type="EMBL" id="WSE32271.1"/>
    </source>
</evidence>
<keyword evidence="3" id="KW-1185">Reference proteome</keyword>
<dbReference type="RefSeq" id="WP_326835079.1">
    <property type="nucleotide sequence ID" value="NZ_CP142149.1"/>
</dbReference>
<organism evidence="2 3">
    <name type="scientific">Amycolatopsis rhabdoformis</name>
    <dbReference type="NCBI Taxonomy" id="1448059"/>
    <lineage>
        <taxon>Bacteria</taxon>
        <taxon>Bacillati</taxon>
        <taxon>Actinomycetota</taxon>
        <taxon>Actinomycetes</taxon>
        <taxon>Pseudonocardiales</taxon>
        <taxon>Pseudonocardiaceae</taxon>
        <taxon>Amycolatopsis</taxon>
    </lineage>
</organism>